<dbReference type="EMBL" id="CAEZSR010000086">
    <property type="protein sequence ID" value="CAB4568659.1"/>
    <property type="molecule type" value="Genomic_DNA"/>
</dbReference>
<dbReference type="GO" id="GO:0003677">
    <property type="term" value="F:DNA binding"/>
    <property type="evidence" value="ECO:0007669"/>
    <property type="project" value="InterPro"/>
</dbReference>
<dbReference type="SMART" id="SM00966">
    <property type="entry name" value="SpoVT_AbrB"/>
    <property type="match status" value="1"/>
</dbReference>
<protein>
    <submittedName>
        <fullName evidence="2">Unannotated protein</fullName>
    </submittedName>
</protein>
<dbReference type="AlphaFoldDB" id="A0A6J6E080"/>
<dbReference type="Pfam" id="PF04014">
    <property type="entry name" value="MazE_antitoxin"/>
    <property type="match status" value="1"/>
</dbReference>
<name>A0A6J6E080_9ZZZZ</name>
<reference evidence="2" key="1">
    <citation type="submission" date="2020-05" db="EMBL/GenBank/DDBJ databases">
        <authorList>
            <person name="Chiriac C."/>
            <person name="Salcher M."/>
            <person name="Ghai R."/>
            <person name="Kavagutti S V."/>
        </authorList>
    </citation>
    <scope>NUCLEOTIDE SEQUENCE</scope>
</reference>
<gene>
    <name evidence="2" type="ORF">UFOPK1493_02249</name>
</gene>
<evidence type="ECO:0000313" key="2">
    <source>
        <dbReference type="EMBL" id="CAB4568659.1"/>
    </source>
</evidence>
<proteinExistence type="predicted"/>
<dbReference type="Gene3D" id="2.10.260.10">
    <property type="match status" value="1"/>
</dbReference>
<feature type="domain" description="SpoVT-AbrB" evidence="1">
    <location>
        <begin position="1"/>
        <end position="41"/>
    </location>
</feature>
<evidence type="ECO:0000259" key="1">
    <source>
        <dbReference type="PROSITE" id="PS51740"/>
    </source>
</evidence>
<dbReference type="InterPro" id="IPR007159">
    <property type="entry name" value="SpoVT-AbrB_dom"/>
</dbReference>
<dbReference type="NCBIfam" id="TIGR01439">
    <property type="entry name" value="lp_hng_hel_AbrB"/>
    <property type="match status" value="1"/>
</dbReference>
<dbReference type="PROSITE" id="PS51740">
    <property type="entry name" value="SPOVT_ABRB"/>
    <property type="match status" value="1"/>
</dbReference>
<dbReference type="SUPFAM" id="SSF89447">
    <property type="entry name" value="AbrB/MazE/MraZ-like"/>
    <property type="match status" value="1"/>
</dbReference>
<accession>A0A6J6E080</accession>
<organism evidence="2">
    <name type="scientific">freshwater metagenome</name>
    <dbReference type="NCBI Taxonomy" id="449393"/>
    <lineage>
        <taxon>unclassified sequences</taxon>
        <taxon>metagenomes</taxon>
        <taxon>ecological metagenomes</taxon>
    </lineage>
</organism>
<sequence length="77" mass="8624">MDRAGRIVLPKPVRDQLHLETGAEFELVVDGWSLRLEPAAPPIRQVVEVDGWPVLEPVDGTAITDADVRRLRDADQR</sequence>
<dbReference type="InterPro" id="IPR037914">
    <property type="entry name" value="SpoVT-AbrB_sf"/>
</dbReference>